<evidence type="ECO:0000256" key="6">
    <source>
        <dbReference type="ARBA" id="ARBA00022989"/>
    </source>
</evidence>
<organism evidence="12 13">
    <name type="scientific">Sarocladium strictum</name>
    <name type="common">Black bundle disease fungus</name>
    <name type="synonym">Acremonium strictum</name>
    <dbReference type="NCBI Taxonomy" id="5046"/>
    <lineage>
        <taxon>Eukaryota</taxon>
        <taxon>Fungi</taxon>
        <taxon>Dikarya</taxon>
        <taxon>Ascomycota</taxon>
        <taxon>Pezizomycotina</taxon>
        <taxon>Sordariomycetes</taxon>
        <taxon>Hypocreomycetidae</taxon>
        <taxon>Hypocreales</taxon>
        <taxon>Sarocladiaceae</taxon>
        <taxon>Sarocladium</taxon>
    </lineage>
</organism>
<keyword evidence="3" id="KW-0812">Transmembrane</keyword>
<dbReference type="Proteomes" id="UP001175261">
    <property type="component" value="Unassembled WGS sequence"/>
</dbReference>
<dbReference type="AlphaFoldDB" id="A0AA39GJH4"/>
<gene>
    <name evidence="12" type="ORF">NLU13_3855</name>
</gene>
<evidence type="ECO:0000256" key="5">
    <source>
        <dbReference type="ARBA" id="ARBA00022892"/>
    </source>
</evidence>
<dbReference type="Pfam" id="PF03908">
    <property type="entry name" value="Sec20"/>
    <property type="match status" value="1"/>
</dbReference>
<evidence type="ECO:0000256" key="7">
    <source>
        <dbReference type="ARBA" id="ARBA00023054"/>
    </source>
</evidence>
<evidence type="ECO:0000256" key="4">
    <source>
        <dbReference type="ARBA" id="ARBA00022824"/>
    </source>
</evidence>
<evidence type="ECO:0000256" key="2">
    <source>
        <dbReference type="ARBA" id="ARBA00022448"/>
    </source>
</evidence>
<keyword evidence="5" id="KW-0931">ER-Golgi transport</keyword>
<feature type="compositionally biased region" description="Low complexity" evidence="10">
    <location>
        <begin position="150"/>
        <end position="166"/>
    </location>
</feature>
<evidence type="ECO:0000313" key="13">
    <source>
        <dbReference type="Proteomes" id="UP001175261"/>
    </source>
</evidence>
<comment type="subcellular location">
    <subcellularLocation>
        <location evidence="1">Endoplasmic reticulum membrane</location>
        <topology evidence="1">Single-pass type IV membrane protein</topology>
    </subcellularLocation>
</comment>
<dbReference type="InterPro" id="IPR005606">
    <property type="entry name" value="Sec20"/>
</dbReference>
<dbReference type="GO" id="GO:0006890">
    <property type="term" value="P:retrograde vesicle-mediated transport, Golgi to endoplasmic reticulum"/>
    <property type="evidence" value="ECO:0007669"/>
    <property type="project" value="InterPro"/>
</dbReference>
<dbReference type="InterPro" id="IPR056173">
    <property type="entry name" value="Sec20_C"/>
</dbReference>
<dbReference type="PANTHER" id="PTHR12825">
    <property type="entry name" value="BNIP1-RELATED"/>
    <property type="match status" value="1"/>
</dbReference>
<dbReference type="PANTHER" id="PTHR12825:SF0">
    <property type="entry name" value="VESICLE TRANSPORT PROTEIN SEC20"/>
    <property type="match status" value="1"/>
</dbReference>
<keyword evidence="8" id="KW-0472">Membrane</keyword>
<evidence type="ECO:0000259" key="11">
    <source>
        <dbReference type="Pfam" id="PF03908"/>
    </source>
</evidence>
<evidence type="ECO:0000256" key="9">
    <source>
        <dbReference type="ARBA" id="ARBA00037934"/>
    </source>
</evidence>
<protein>
    <recommendedName>
        <fullName evidence="11">Sec20 C-terminal domain-containing protein</fullName>
    </recommendedName>
</protein>
<keyword evidence="6" id="KW-1133">Transmembrane helix</keyword>
<reference evidence="12" key="1">
    <citation type="submission" date="2022-10" db="EMBL/GenBank/DDBJ databases">
        <title>Determination and structural analysis of whole genome sequence of Sarocladium strictum F4-1.</title>
        <authorList>
            <person name="Hu L."/>
            <person name="Jiang Y."/>
        </authorList>
    </citation>
    <scope>NUCLEOTIDE SEQUENCE</scope>
    <source>
        <strain evidence="12">F4-1</strain>
    </source>
</reference>
<evidence type="ECO:0000256" key="1">
    <source>
        <dbReference type="ARBA" id="ARBA00004163"/>
    </source>
</evidence>
<sequence>MSFQGLQERLSALQETTTQLRDLIDRLANLRFQPGSVPLDATEEESVSGELSVEIGQLLREGDEDAELLREEVEYMRPDGEEKSRLRDGVGRFRKARLAAKKSLAQAQRLERELVLQSYTQPSNPASPTIEPSDDANASQPGSPAPVLPQQQQQQRYRSNLHQQQQLSALSEEDKHTVGASTNVTNALRRTHELIASELERSEFARQTLEESSQALKSLSDSYGNLDDMLATSRKLLGTLVSSQKSNTWYLQTTFWMLVVTAGWLVFRRLLYGPAWWLVWLPLRVFFGVGSKAVSATVGKGKGKVGVAVTEEGRVKVDGIPGEDLPTVKVGKGDDVDVERGEDMDEIREKVEKIIEKAEEAEELGNIPEDGLEEIVVEEGQVRDEL</sequence>
<keyword evidence="13" id="KW-1185">Reference proteome</keyword>
<evidence type="ECO:0000256" key="10">
    <source>
        <dbReference type="SAM" id="MobiDB-lite"/>
    </source>
</evidence>
<accession>A0AA39GJH4</accession>
<feature type="region of interest" description="Disordered" evidence="10">
    <location>
        <begin position="120"/>
        <end position="183"/>
    </location>
</feature>
<dbReference type="GO" id="GO:0005484">
    <property type="term" value="F:SNAP receptor activity"/>
    <property type="evidence" value="ECO:0007669"/>
    <property type="project" value="InterPro"/>
</dbReference>
<comment type="similarity">
    <text evidence="9">Belongs to the SEC20 family.</text>
</comment>
<dbReference type="EMBL" id="JAPDFR010000003">
    <property type="protein sequence ID" value="KAK0387609.1"/>
    <property type="molecule type" value="Genomic_DNA"/>
</dbReference>
<proteinExistence type="inferred from homology"/>
<keyword evidence="2" id="KW-0813">Transport</keyword>
<comment type="caution">
    <text evidence="12">The sequence shown here is derived from an EMBL/GenBank/DDBJ whole genome shotgun (WGS) entry which is preliminary data.</text>
</comment>
<dbReference type="GO" id="GO:0005789">
    <property type="term" value="C:endoplasmic reticulum membrane"/>
    <property type="evidence" value="ECO:0007669"/>
    <property type="project" value="UniProtKB-SubCell"/>
</dbReference>
<keyword evidence="7" id="KW-0175">Coiled coil</keyword>
<evidence type="ECO:0000256" key="3">
    <source>
        <dbReference type="ARBA" id="ARBA00022692"/>
    </source>
</evidence>
<dbReference type="GO" id="GO:0031201">
    <property type="term" value="C:SNARE complex"/>
    <property type="evidence" value="ECO:0007669"/>
    <property type="project" value="TreeGrafter"/>
</dbReference>
<evidence type="ECO:0000313" key="12">
    <source>
        <dbReference type="EMBL" id="KAK0387609.1"/>
    </source>
</evidence>
<keyword evidence="4" id="KW-0256">Endoplasmic reticulum</keyword>
<evidence type="ECO:0000256" key="8">
    <source>
        <dbReference type="ARBA" id="ARBA00023136"/>
    </source>
</evidence>
<feature type="domain" description="Sec20 C-terminal" evidence="11">
    <location>
        <begin position="182"/>
        <end position="270"/>
    </location>
</feature>
<name>A0AA39GJH4_SARSR</name>